<name>A0A6M4ILP3_9BACT</name>
<dbReference type="Pfam" id="PF04542">
    <property type="entry name" value="Sigma70_r2"/>
    <property type="match status" value="1"/>
</dbReference>
<dbReference type="InterPro" id="IPR007627">
    <property type="entry name" value="RNA_pol_sigma70_r2"/>
</dbReference>
<dbReference type="SUPFAM" id="SSF88946">
    <property type="entry name" value="Sigma2 domain of RNA polymerase sigma factors"/>
    <property type="match status" value="1"/>
</dbReference>
<dbReference type="KEGG" id="ggr:HKW67_10665"/>
<dbReference type="InterPro" id="IPR013325">
    <property type="entry name" value="RNA_pol_sigma_r2"/>
</dbReference>
<dbReference type="AlphaFoldDB" id="A0A6M4ILP3"/>
<dbReference type="GO" id="GO:0006352">
    <property type="term" value="P:DNA-templated transcription initiation"/>
    <property type="evidence" value="ECO:0007669"/>
    <property type="project" value="InterPro"/>
</dbReference>
<dbReference type="SUPFAM" id="SSF48452">
    <property type="entry name" value="TPR-like"/>
    <property type="match status" value="1"/>
</dbReference>
<dbReference type="Pfam" id="PF20239">
    <property type="entry name" value="DUF6596"/>
    <property type="match status" value="1"/>
</dbReference>
<evidence type="ECO:0000259" key="2">
    <source>
        <dbReference type="Pfam" id="PF20239"/>
    </source>
</evidence>
<sequence length="409" mass="44072">MTDTVQTVEQVARNSYGRLVAFLAVRSRDLAAAEDALGDAFLAALDQWPRDGVPQKPEAWLLTAARRRMIDASRRSATADAAFPALEFAALDAQREADAVRDFPDERLGLLFCCAHPAIDEAARTPLMLQTVLGLDATRIAGAFLVAPAAMSQRLVRAKTKIRDAGVPFDIPSARELPERVEAVMEAIYAAYGTAWDDAFGVDAKRRGLAEEAIWLARVLTETMPENAEAHGLLALMLFCESRRAARRSSSGAFVPLDQQDVSLWSAPMIAEAERALRTASALTAPGRFQIEAAIQSVHAQRLFGAPVRWDAVAMFYGSLVAIAPTVGAYVGMAAALGEARGPDIGLTVLNGLNDADITDYQPYWAVRGHLLAHAGRAPEAHIAYNRAIHLSDEVAVRSFLLARAASVS</sequence>
<feature type="domain" description="DUF6596" evidence="2">
    <location>
        <begin position="180"/>
        <end position="280"/>
    </location>
</feature>
<evidence type="ECO:0000313" key="4">
    <source>
        <dbReference type="Proteomes" id="UP000500938"/>
    </source>
</evidence>
<organism evidence="3 4">
    <name type="scientific">Gemmatimonas groenlandica</name>
    <dbReference type="NCBI Taxonomy" id="2732249"/>
    <lineage>
        <taxon>Bacteria</taxon>
        <taxon>Pseudomonadati</taxon>
        <taxon>Gemmatimonadota</taxon>
        <taxon>Gemmatimonadia</taxon>
        <taxon>Gemmatimonadales</taxon>
        <taxon>Gemmatimonadaceae</taxon>
        <taxon>Gemmatimonas</taxon>
    </lineage>
</organism>
<dbReference type="PANTHER" id="PTHR47756:SF2">
    <property type="entry name" value="BLL6612 PROTEIN"/>
    <property type="match status" value="1"/>
</dbReference>
<feature type="domain" description="RNA polymerase sigma-70 region 2" evidence="1">
    <location>
        <begin position="16"/>
        <end position="76"/>
    </location>
</feature>
<protein>
    <submittedName>
        <fullName evidence="3">RNA polymerase subunit sigma-70</fullName>
    </submittedName>
</protein>
<dbReference type="RefSeq" id="WP_171225365.1">
    <property type="nucleotide sequence ID" value="NZ_CP053085.1"/>
</dbReference>
<reference evidence="3 4" key="1">
    <citation type="submission" date="2020-05" db="EMBL/GenBank/DDBJ databases">
        <title>Complete genome sequence of Gemmatimonas greenlandica TET16.</title>
        <authorList>
            <person name="Zeng Y."/>
        </authorList>
    </citation>
    <scope>NUCLEOTIDE SEQUENCE [LARGE SCALE GENOMIC DNA]</scope>
    <source>
        <strain evidence="3 4">TET16</strain>
    </source>
</reference>
<accession>A0A6M4ILP3</accession>
<keyword evidence="4" id="KW-1185">Reference proteome</keyword>
<gene>
    <name evidence="3" type="ORF">HKW67_10665</name>
</gene>
<dbReference type="Gene3D" id="1.10.1740.10">
    <property type="match status" value="1"/>
</dbReference>
<evidence type="ECO:0000313" key="3">
    <source>
        <dbReference type="EMBL" id="QJR35934.1"/>
    </source>
</evidence>
<proteinExistence type="predicted"/>
<evidence type="ECO:0000259" key="1">
    <source>
        <dbReference type="Pfam" id="PF04542"/>
    </source>
</evidence>
<dbReference type="Proteomes" id="UP000500938">
    <property type="component" value="Chromosome"/>
</dbReference>
<dbReference type="GO" id="GO:0003700">
    <property type="term" value="F:DNA-binding transcription factor activity"/>
    <property type="evidence" value="ECO:0007669"/>
    <property type="project" value="InterPro"/>
</dbReference>
<dbReference type="EMBL" id="CP053085">
    <property type="protein sequence ID" value="QJR35934.1"/>
    <property type="molecule type" value="Genomic_DNA"/>
</dbReference>
<dbReference type="PANTHER" id="PTHR47756">
    <property type="entry name" value="BLL6612 PROTEIN-RELATED"/>
    <property type="match status" value="1"/>
</dbReference>
<dbReference type="InterPro" id="IPR046531">
    <property type="entry name" value="DUF6596"/>
</dbReference>
<dbReference type="InterPro" id="IPR011990">
    <property type="entry name" value="TPR-like_helical_dom_sf"/>
</dbReference>